<evidence type="ECO:0000313" key="2">
    <source>
        <dbReference type="EMBL" id="PER49252.1"/>
    </source>
</evidence>
<name>A0ABD6SF95_BACTU</name>
<dbReference type="Proteomes" id="UP000219897">
    <property type="component" value="Unassembled WGS sequence"/>
</dbReference>
<feature type="chain" id="PRO_5044794372" evidence="1">
    <location>
        <begin position="23"/>
        <end position="177"/>
    </location>
</feature>
<accession>A0ABD6SF95</accession>
<protein>
    <submittedName>
        <fullName evidence="2">Ribonuclease</fullName>
    </submittedName>
</protein>
<evidence type="ECO:0000256" key="1">
    <source>
        <dbReference type="SAM" id="SignalP"/>
    </source>
</evidence>
<dbReference type="PROSITE" id="PS51257">
    <property type="entry name" value="PROKAR_LIPOPROTEIN"/>
    <property type="match status" value="1"/>
</dbReference>
<comment type="caution">
    <text evidence="2">The sequence shown here is derived from an EMBL/GenBank/DDBJ whole genome shotgun (WGS) entry which is preliminary data.</text>
</comment>
<dbReference type="AlphaFoldDB" id="A0ABD6SF95"/>
<dbReference type="RefSeq" id="WP_098223662.1">
    <property type="nucleotide sequence ID" value="NZ_NTVJ01000211.1"/>
</dbReference>
<gene>
    <name evidence="2" type="ORF">CN495_23510</name>
</gene>
<proteinExistence type="predicted"/>
<reference evidence="2 3" key="1">
    <citation type="submission" date="2017-09" db="EMBL/GenBank/DDBJ databases">
        <title>Large-scale bioinformatics analysis of Bacillus genomes uncovers conserved roles of natural products in bacterial physiology.</title>
        <authorList>
            <consortium name="Agbiome Team Llc"/>
            <person name="Bleich R.M."/>
            <person name="Kirk G.J."/>
            <person name="Santa Maria K.C."/>
            <person name="Allen S.E."/>
            <person name="Farag S."/>
            <person name="Shank E.A."/>
            <person name="Bowers A."/>
        </authorList>
    </citation>
    <scope>NUCLEOTIDE SEQUENCE [LARGE SCALE GENOMIC DNA]</scope>
    <source>
        <strain evidence="2 3">AFS005140</strain>
    </source>
</reference>
<sequence length="177" mass="19848">MFKKISILLMSTLLMFILAACGSDKNDDKAAYEKEVKPQLDAMMQEYDDIWNKEWKPLWTEISTNPKATNPNELKTKMDSVSTKYDALSKKVVDFKGEDKISDADLKEKITNFRNEFVLAVGYRGNAAKVVKQGLDGVAPMRDRMEESKKSIELADKKLTSAVGSLGTVESTLGVKR</sequence>
<keyword evidence="1" id="KW-0732">Signal</keyword>
<organism evidence="2 3">
    <name type="scientific">Bacillus thuringiensis</name>
    <dbReference type="NCBI Taxonomy" id="1428"/>
    <lineage>
        <taxon>Bacteria</taxon>
        <taxon>Bacillati</taxon>
        <taxon>Bacillota</taxon>
        <taxon>Bacilli</taxon>
        <taxon>Bacillales</taxon>
        <taxon>Bacillaceae</taxon>
        <taxon>Bacillus</taxon>
        <taxon>Bacillus cereus group</taxon>
    </lineage>
</organism>
<feature type="signal peptide" evidence="1">
    <location>
        <begin position="1"/>
        <end position="22"/>
    </location>
</feature>
<dbReference type="EMBL" id="NTYF01000090">
    <property type="protein sequence ID" value="PER49252.1"/>
    <property type="molecule type" value="Genomic_DNA"/>
</dbReference>
<evidence type="ECO:0000313" key="3">
    <source>
        <dbReference type="Proteomes" id="UP000219897"/>
    </source>
</evidence>